<organism evidence="11 12">
    <name type="scientific">Exophiala mesophila</name>
    <name type="common">Black yeast-like fungus</name>
    <dbReference type="NCBI Taxonomy" id="212818"/>
    <lineage>
        <taxon>Eukaryota</taxon>
        <taxon>Fungi</taxon>
        <taxon>Dikarya</taxon>
        <taxon>Ascomycota</taxon>
        <taxon>Pezizomycotina</taxon>
        <taxon>Eurotiomycetes</taxon>
        <taxon>Chaetothyriomycetidae</taxon>
        <taxon>Chaetothyriales</taxon>
        <taxon>Herpotrichiellaceae</taxon>
        <taxon>Exophiala</taxon>
    </lineage>
</organism>
<evidence type="ECO:0000313" key="12">
    <source>
        <dbReference type="Proteomes" id="UP000054302"/>
    </source>
</evidence>
<dbReference type="InterPro" id="IPR011545">
    <property type="entry name" value="DEAD/DEAH_box_helicase_dom"/>
</dbReference>
<evidence type="ECO:0000256" key="1">
    <source>
        <dbReference type="ARBA" id="ARBA00012552"/>
    </source>
</evidence>
<dbReference type="RefSeq" id="XP_016222168.1">
    <property type="nucleotide sequence ID" value="XM_016372836.1"/>
</dbReference>
<dbReference type="STRING" id="212818.A0A0D1Z999"/>
<dbReference type="GO" id="GO:0003724">
    <property type="term" value="F:RNA helicase activity"/>
    <property type="evidence" value="ECO:0007669"/>
    <property type="project" value="UniProtKB-EC"/>
</dbReference>
<protein>
    <recommendedName>
        <fullName evidence="1">RNA helicase</fullName>
        <ecNumber evidence="1">3.6.4.13</ecNumber>
    </recommendedName>
</protein>
<evidence type="ECO:0000256" key="7">
    <source>
        <dbReference type="ARBA" id="ARBA00047984"/>
    </source>
</evidence>
<dbReference type="HOGENOM" id="CLU_003041_18_0_1"/>
<keyword evidence="5" id="KW-0067">ATP-binding</keyword>
<evidence type="ECO:0000313" key="11">
    <source>
        <dbReference type="EMBL" id="KIV90594.1"/>
    </source>
</evidence>
<dbReference type="Pfam" id="PF00271">
    <property type="entry name" value="Helicase_C"/>
    <property type="match status" value="1"/>
</dbReference>
<keyword evidence="4" id="KW-0347">Helicase</keyword>
<dbReference type="GO" id="GO:0005524">
    <property type="term" value="F:ATP binding"/>
    <property type="evidence" value="ECO:0007669"/>
    <property type="project" value="UniProtKB-KW"/>
</dbReference>
<name>A0A0D1Z999_EXOME</name>
<feature type="compositionally biased region" description="Basic and acidic residues" evidence="8">
    <location>
        <begin position="274"/>
        <end position="285"/>
    </location>
</feature>
<dbReference type="SUPFAM" id="SSF52540">
    <property type="entry name" value="P-loop containing nucleoside triphosphate hydrolases"/>
    <property type="match status" value="1"/>
</dbReference>
<feature type="domain" description="Helicase C-terminal" evidence="10">
    <location>
        <begin position="490"/>
        <end position="670"/>
    </location>
</feature>
<keyword evidence="6" id="KW-0694">RNA-binding</keyword>
<evidence type="ECO:0000256" key="4">
    <source>
        <dbReference type="ARBA" id="ARBA00022806"/>
    </source>
</evidence>
<dbReference type="AlphaFoldDB" id="A0A0D1Z999"/>
<dbReference type="EC" id="3.6.4.13" evidence="1"/>
<proteinExistence type="predicted"/>
<evidence type="ECO:0000256" key="3">
    <source>
        <dbReference type="ARBA" id="ARBA00022801"/>
    </source>
</evidence>
<dbReference type="InterPro" id="IPR014001">
    <property type="entry name" value="Helicase_ATP-bd"/>
</dbReference>
<evidence type="ECO:0000256" key="6">
    <source>
        <dbReference type="ARBA" id="ARBA00022884"/>
    </source>
</evidence>
<dbReference type="OMA" id="HSTIDFI"/>
<dbReference type="GO" id="GO:0003723">
    <property type="term" value="F:RNA binding"/>
    <property type="evidence" value="ECO:0007669"/>
    <property type="project" value="UniProtKB-KW"/>
</dbReference>
<keyword evidence="2" id="KW-0547">Nucleotide-binding</keyword>
<dbReference type="InterPro" id="IPR001650">
    <property type="entry name" value="Helicase_C-like"/>
</dbReference>
<dbReference type="SMART" id="SM00490">
    <property type="entry name" value="HELICc"/>
    <property type="match status" value="1"/>
</dbReference>
<comment type="catalytic activity">
    <reaction evidence="7">
        <text>ATP + H2O = ADP + phosphate + H(+)</text>
        <dbReference type="Rhea" id="RHEA:13065"/>
        <dbReference type="ChEBI" id="CHEBI:15377"/>
        <dbReference type="ChEBI" id="CHEBI:15378"/>
        <dbReference type="ChEBI" id="CHEBI:30616"/>
        <dbReference type="ChEBI" id="CHEBI:43474"/>
        <dbReference type="ChEBI" id="CHEBI:456216"/>
        <dbReference type="EC" id="3.6.4.13"/>
    </reaction>
</comment>
<feature type="region of interest" description="Disordered" evidence="8">
    <location>
        <begin position="274"/>
        <end position="308"/>
    </location>
</feature>
<gene>
    <name evidence="11" type="ORF">PV10_07879</name>
</gene>
<dbReference type="GeneID" id="27325724"/>
<evidence type="ECO:0000256" key="5">
    <source>
        <dbReference type="ARBA" id="ARBA00022840"/>
    </source>
</evidence>
<reference evidence="11 12" key="1">
    <citation type="submission" date="2015-01" db="EMBL/GenBank/DDBJ databases">
        <title>The Genome Sequence of Exophiala mesophila CBS40295.</title>
        <authorList>
            <consortium name="The Broad Institute Genomics Platform"/>
            <person name="Cuomo C."/>
            <person name="de Hoog S."/>
            <person name="Gorbushina A."/>
            <person name="Stielow B."/>
            <person name="Teixiera M."/>
            <person name="Abouelleil A."/>
            <person name="Chapman S.B."/>
            <person name="Priest M."/>
            <person name="Young S.K."/>
            <person name="Wortman J."/>
            <person name="Nusbaum C."/>
            <person name="Birren B."/>
        </authorList>
    </citation>
    <scope>NUCLEOTIDE SEQUENCE [LARGE SCALE GENOMIC DNA]</scope>
    <source>
        <strain evidence="11 12">CBS 40295</strain>
    </source>
</reference>
<dbReference type="EMBL" id="KN847524">
    <property type="protein sequence ID" value="KIV90594.1"/>
    <property type="molecule type" value="Genomic_DNA"/>
</dbReference>
<dbReference type="Proteomes" id="UP000054302">
    <property type="component" value="Unassembled WGS sequence"/>
</dbReference>
<dbReference type="InterPro" id="IPR027417">
    <property type="entry name" value="P-loop_NTPase"/>
</dbReference>
<evidence type="ECO:0000256" key="2">
    <source>
        <dbReference type="ARBA" id="ARBA00022741"/>
    </source>
</evidence>
<sequence>MSASSVVCPSCRLRPFLRYLRPVPIQWQAQRTMASAMRSRRRPARMTLSQNVDLGLADKKKSKKEEVGPFSAMNQTEARLPNRKLRDRPQRPPRFPLSPARRAIDDKIAQRSRVGRGPSNAPEDGDPGQPSTASKPKKMHKDDRPLFHALKMQQALTPLSYTQRDKIKEKLEQYQRFEDLGLMPQITDAVYNQILPHLTEHSPTPVQKLAIPSLLHRRRGGNEKETSKRSTANSRFDKFLIAGETGSGKTLAYLLPIVNAVKQQEEIDRIEHAQKEQQEADELQKKLQASPFAADQSETEEKSKVHPSTGRPRALILLPSTELIIQVTKVVKLLSHSIKYRSAGLSSINSPTVIRSRLFNPNGIDIVISTPHLISSIAQSDPNILSRVQHLVLDEADSLLDRSFSQTSLDIIERCAPSLKQLVFCSATIPNSLDRFIDKHYPDTKRLVTPKIHTIPRRVQLGAVDIDRDPYRGNRKLACADVIWTLGSARHEDAFVNHTVKHILVFVNEREKAEEVAEFLASKGIEAVALTRDTTEQRQAEVLDSFTSTDRVEGEEKADHEKKKAGGRNFSSFIPFDDSLEKLKNKPSRHLANTKVLVTTDLGSRGIDTLAVRNVVLYDVPHTTVDFVHRLGRMGRMNRRGRGVVLMGRGDRKDIIREVREAMHKGQALI</sequence>
<feature type="compositionally biased region" description="Basic and acidic residues" evidence="8">
    <location>
        <begin position="56"/>
        <end position="67"/>
    </location>
</feature>
<evidence type="ECO:0000259" key="9">
    <source>
        <dbReference type="PROSITE" id="PS51192"/>
    </source>
</evidence>
<dbReference type="OrthoDB" id="10256233at2759"/>
<keyword evidence="12" id="KW-1185">Reference proteome</keyword>
<feature type="domain" description="Helicase ATP-binding" evidence="9">
    <location>
        <begin position="230"/>
        <end position="447"/>
    </location>
</feature>
<dbReference type="SMART" id="SM00487">
    <property type="entry name" value="DEXDc"/>
    <property type="match status" value="1"/>
</dbReference>
<feature type="region of interest" description="Disordered" evidence="8">
    <location>
        <begin position="36"/>
        <end position="140"/>
    </location>
</feature>
<accession>A0A0D1Z999</accession>
<evidence type="ECO:0000259" key="10">
    <source>
        <dbReference type="PROSITE" id="PS51194"/>
    </source>
</evidence>
<dbReference type="VEuPathDB" id="FungiDB:PV10_07879"/>
<dbReference type="Gene3D" id="3.40.50.300">
    <property type="entry name" value="P-loop containing nucleotide triphosphate hydrolases"/>
    <property type="match status" value="2"/>
</dbReference>
<dbReference type="GO" id="GO:0016787">
    <property type="term" value="F:hydrolase activity"/>
    <property type="evidence" value="ECO:0007669"/>
    <property type="project" value="UniProtKB-KW"/>
</dbReference>
<dbReference type="PANTHER" id="PTHR47960">
    <property type="entry name" value="DEAD-BOX ATP-DEPENDENT RNA HELICASE 50"/>
    <property type="match status" value="1"/>
</dbReference>
<dbReference type="Pfam" id="PF00270">
    <property type="entry name" value="DEAD"/>
    <property type="match status" value="1"/>
</dbReference>
<evidence type="ECO:0000256" key="8">
    <source>
        <dbReference type="SAM" id="MobiDB-lite"/>
    </source>
</evidence>
<dbReference type="PROSITE" id="PS51192">
    <property type="entry name" value="HELICASE_ATP_BIND_1"/>
    <property type="match status" value="1"/>
</dbReference>
<keyword evidence="3" id="KW-0378">Hydrolase</keyword>
<dbReference type="PROSITE" id="PS51194">
    <property type="entry name" value="HELICASE_CTER"/>
    <property type="match status" value="1"/>
</dbReference>